<evidence type="ECO:0000313" key="3">
    <source>
        <dbReference type="Proteomes" id="UP000199475"/>
    </source>
</evidence>
<dbReference type="Proteomes" id="UP000199475">
    <property type="component" value="Unassembled WGS sequence"/>
</dbReference>
<dbReference type="AlphaFoldDB" id="A0A1G9IIQ1"/>
<accession>A0A1G9IIQ1</accession>
<keyword evidence="3" id="KW-1185">Reference proteome</keyword>
<reference evidence="2 3" key="1">
    <citation type="submission" date="2016-10" db="EMBL/GenBank/DDBJ databases">
        <authorList>
            <person name="de Groot N.N."/>
        </authorList>
    </citation>
    <scope>NUCLEOTIDE SEQUENCE [LARGE SCALE GENOMIC DNA]</scope>
    <source>
        <strain evidence="2 3">CGMCC 1.9159</strain>
    </source>
</reference>
<name>A0A1G9IIQ1_9ACTN</name>
<sequence>MAGLPILAGCGGPVDFTPAAHRSPEQERSSAPEEVEVESSFFGRSTDGRHVALPGAAPSGLVFSTPHLDGRIGEIYSGQVLPYDVATHLDRMNPLRAPEGHRFVAFTARAGRPAFEEDVEHPVEAFLEVDGSPLPLRNLFGGYSRGAYGVDWELIVACVRDGGRVVLGVTDEGRTVRVDLTAGTAVDDDAWAANEGFRERRVVAFEPGSATYERAFTTAPPEGIERETGELELGLAPDNAFLAPWNPVHGWAPVGRMWLTIPMHATVAFRELPAVVELDLQASFEYRSATGEPAPLVAPLTVSTEEVRRQRADIIPTFEVDGWEDAATLTFDAVGRATVQYTELQVPATLTGGSTPVRFALTLSDGPDRF</sequence>
<evidence type="ECO:0000313" key="2">
    <source>
        <dbReference type="EMBL" id="SDL25002.1"/>
    </source>
</evidence>
<feature type="region of interest" description="Disordered" evidence="1">
    <location>
        <begin position="15"/>
        <end position="37"/>
    </location>
</feature>
<feature type="compositionally biased region" description="Basic and acidic residues" evidence="1">
    <location>
        <begin position="22"/>
        <end position="31"/>
    </location>
</feature>
<proteinExistence type="predicted"/>
<evidence type="ECO:0000256" key="1">
    <source>
        <dbReference type="SAM" id="MobiDB-lite"/>
    </source>
</evidence>
<organism evidence="2 3">
    <name type="scientific">Tessaracoccus oleiagri</name>
    <dbReference type="NCBI Taxonomy" id="686624"/>
    <lineage>
        <taxon>Bacteria</taxon>
        <taxon>Bacillati</taxon>
        <taxon>Actinomycetota</taxon>
        <taxon>Actinomycetes</taxon>
        <taxon>Propionibacteriales</taxon>
        <taxon>Propionibacteriaceae</taxon>
        <taxon>Tessaracoccus</taxon>
    </lineage>
</organism>
<dbReference type="EMBL" id="FNGP01000001">
    <property type="protein sequence ID" value="SDL25002.1"/>
    <property type="molecule type" value="Genomic_DNA"/>
</dbReference>
<protein>
    <submittedName>
        <fullName evidence="2">Uncharacterized protein</fullName>
    </submittedName>
</protein>
<gene>
    <name evidence="2" type="ORF">SAMN04488242_0963</name>
</gene>